<proteinExistence type="predicted"/>
<feature type="domain" description="HSac2" evidence="3">
    <location>
        <begin position="697"/>
        <end position="848"/>
    </location>
</feature>
<dbReference type="PANTHER" id="PTHR45662">
    <property type="entry name" value="PHOSPHATIDYLINOSITIDE PHOSPHATASE SAC1"/>
    <property type="match status" value="1"/>
</dbReference>
<dbReference type="GO" id="GO:0043812">
    <property type="term" value="F:phosphatidylinositol-4-phosphate phosphatase activity"/>
    <property type="evidence" value="ECO:0007669"/>
    <property type="project" value="TreeGrafter"/>
</dbReference>
<evidence type="ECO:0000256" key="1">
    <source>
        <dbReference type="SAM" id="MobiDB-lite"/>
    </source>
</evidence>
<evidence type="ECO:0000259" key="3">
    <source>
        <dbReference type="PROSITE" id="PS51791"/>
    </source>
</evidence>
<dbReference type="PROSITE" id="PS51791">
    <property type="entry name" value="HSAC2"/>
    <property type="match status" value="1"/>
</dbReference>
<gene>
    <name evidence="4" type="ORF">JMJ77_007183</name>
</gene>
<dbReference type="Proteomes" id="UP000699042">
    <property type="component" value="Unassembled WGS sequence"/>
</dbReference>
<dbReference type="GO" id="GO:0005783">
    <property type="term" value="C:endoplasmic reticulum"/>
    <property type="evidence" value="ECO:0007669"/>
    <property type="project" value="TreeGrafter"/>
</dbReference>
<comment type="caution">
    <text evidence="4">The sequence shown here is derived from an EMBL/GenBank/DDBJ whole genome shotgun (WGS) entry which is preliminary data.</text>
</comment>
<dbReference type="GO" id="GO:0046856">
    <property type="term" value="P:phosphatidylinositol dephosphorylation"/>
    <property type="evidence" value="ECO:0007669"/>
    <property type="project" value="TreeGrafter"/>
</dbReference>
<feature type="region of interest" description="Disordered" evidence="1">
    <location>
        <begin position="125"/>
        <end position="164"/>
    </location>
</feature>
<dbReference type="PROSITE" id="PS50275">
    <property type="entry name" value="SAC"/>
    <property type="match status" value="1"/>
</dbReference>
<dbReference type="InterPro" id="IPR002013">
    <property type="entry name" value="SAC_dom"/>
</dbReference>
<dbReference type="PANTHER" id="PTHR45662:SF7">
    <property type="entry name" value="SACI DOMAIN PROTEIN (AFU_ORTHOLOGUE AFUA_1G15890)"/>
    <property type="match status" value="1"/>
</dbReference>
<feature type="region of interest" description="Disordered" evidence="1">
    <location>
        <begin position="832"/>
        <end position="869"/>
    </location>
</feature>
<dbReference type="InterPro" id="IPR022158">
    <property type="entry name" value="Inositol_phosphatase"/>
</dbReference>
<dbReference type="Pfam" id="PF12456">
    <property type="entry name" value="hSac2"/>
    <property type="match status" value="1"/>
</dbReference>
<name>A0A9P7RBV3_9PEZI</name>
<feature type="compositionally biased region" description="Low complexity" evidence="1">
    <location>
        <begin position="839"/>
        <end position="855"/>
    </location>
</feature>
<dbReference type="EMBL" id="JAESDN010000002">
    <property type="protein sequence ID" value="KAG7054707.1"/>
    <property type="molecule type" value="Genomic_DNA"/>
</dbReference>
<evidence type="ECO:0000313" key="4">
    <source>
        <dbReference type="EMBL" id="KAG7054707.1"/>
    </source>
</evidence>
<evidence type="ECO:0000313" key="5">
    <source>
        <dbReference type="Proteomes" id="UP000699042"/>
    </source>
</evidence>
<dbReference type="Pfam" id="PF02383">
    <property type="entry name" value="Syja_N"/>
    <property type="match status" value="1"/>
</dbReference>
<sequence>MPGIARKIIICAAVDGLIIQPFVTKGQRPAQPVRIKYGDASISPAPREQIPDLSQPNSSFEAFGVIGLITVSRLSYLITITRRQQVAQICGFPIYVVTEVAITPCASQQEAGEAIAKTALELQDRTADKDANDSDSDDYIELPASGDEVEDPAQEAKAGSDKDLETVKSTVAKDVIGRRGSYGRFAQTWFSKSGWTQDQKRSAGWSGAAHQVRRSVDHSPVKNAPPRPSVNEVNEPTTASTLLPKLLRMTQIFYGSSRSFFFSYDFDITRRWSSRSHAQSDEIPLHERVDPMFFWNKNTLKPFTEAGEDTLLLPLMQGFVSQKSFVVDSSPPQHDEGLGDSVELSTMRQPDAELSSPPPEAVRDSIDLRSTEKKFLLTIISRRSTQRAGLRYLRRGIDEQGYVANAVETEQILSSTSWDKSSKIYSFLQVRGSIPLFFTQSPVSLKPAPVIQHSPEANYAATKKHLERLKSEYGLLQIVNLVEKHGVEATVGNQYEKTVQRLNEEEAKDQDDTVGFEWFDFHSACKGMKFENVSQLLDTLRDKLEGFGSTVEEAGQITAKQHGVLRTNCMDCLDRTNVCQSSFAKFMLESQLKAEGYDLAAQVDQQTQWFNTLWADNGDAVSKQYASTAAMKGDYTRTKKRNLGGTLNDLGLSLTRYYNGMVNDYFSQAAIDFLLGNVNSMVFQEFEAEMMTKDPAVSMLKMREQAIELSQRRVISDESEEFMGGWVLFSPHQSDTLRAMPFEEVVLLLTDAALYLCRFDWNMDKVSSFERIDLAHVVGIKFGTYIISTVSPGQTDEMKNVGFVVSYQPGKNDVTRTNTRTFSNLGITKTKTNAASSEQQQQKQQQLKQQQQQPQSALSSLLGGGRPKAPPVRKLAFKAPYSQSSAAVTGEEPKLSEIQQVVSICADIERLAFLSQPGKEKPGTESIIEKGEIISLEEARQSTGLLDHISYSLKRLVWA</sequence>
<feature type="region of interest" description="Disordered" evidence="1">
    <location>
        <begin position="201"/>
        <end position="236"/>
    </location>
</feature>
<keyword evidence="5" id="KW-1185">Reference proteome</keyword>
<dbReference type="AlphaFoldDB" id="A0A9P7RBV3"/>
<dbReference type="OrthoDB" id="405996at2759"/>
<organism evidence="4 5">
    <name type="scientific">Colletotrichum scovillei</name>
    <dbReference type="NCBI Taxonomy" id="1209932"/>
    <lineage>
        <taxon>Eukaryota</taxon>
        <taxon>Fungi</taxon>
        <taxon>Dikarya</taxon>
        <taxon>Ascomycota</taxon>
        <taxon>Pezizomycotina</taxon>
        <taxon>Sordariomycetes</taxon>
        <taxon>Hypocreomycetidae</taxon>
        <taxon>Glomerellales</taxon>
        <taxon>Glomerellaceae</taxon>
        <taxon>Colletotrichum</taxon>
        <taxon>Colletotrichum acutatum species complex</taxon>
    </lineage>
</organism>
<feature type="domain" description="SAC" evidence="2">
    <location>
        <begin position="256"/>
        <end position="627"/>
    </location>
</feature>
<reference evidence="4" key="1">
    <citation type="submission" date="2021-05" db="EMBL/GenBank/DDBJ databases">
        <title>Comparative genomics of three Colletotrichum scovillei strains and genetic complementation revealed genes involved fungal growth and virulence on chili pepper.</title>
        <authorList>
            <person name="Hsieh D.-K."/>
            <person name="Chuang S.-C."/>
            <person name="Chen C.-Y."/>
            <person name="Chao Y.-T."/>
            <person name="Lu M.-Y.J."/>
            <person name="Lee M.-H."/>
            <person name="Shih M.-C."/>
        </authorList>
    </citation>
    <scope>NUCLEOTIDE SEQUENCE</scope>
    <source>
        <strain evidence="4">Coll-153</strain>
    </source>
</reference>
<dbReference type="InterPro" id="IPR034753">
    <property type="entry name" value="hSac2"/>
</dbReference>
<protein>
    <submittedName>
        <fullName evidence="4">SacI domain protein</fullName>
    </submittedName>
</protein>
<evidence type="ECO:0000259" key="2">
    <source>
        <dbReference type="PROSITE" id="PS50275"/>
    </source>
</evidence>
<accession>A0A9P7RBV3</accession>